<proteinExistence type="predicted"/>
<protein>
    <submittedName>
        <fullName evidence="2">N-acyl-L-amino acid amidohydrolase</fullName>
        <ecNumber evidence="2">3.5.1.14</ecNumber>
    </submittedName>
</protein>
<comment type="caution">
    <text evidence="2">The sequence shown here is derived from an EMBL/GenBank/DDBJ whole genome shotgun (WGS) entry which is preliminary data.</text>
</comment>
<dbReference type="Pfam" id="PF07687">
    <property type="entry name" value="M20_dimer"/>
    <property type="match status" value="1"/>
</dbReference>
<dbReference type="Gene3D" id="3.40.630.10">
    <property type="entry name" value="Zn peptidases"/>
    <property type="match status" value="1"/>
</dbReference>
<keyword evidence="3" id="KW-1185">Reference proteome</keyword>
<dbReference type="EMBL" id="CAJRAY010000041">
    <property type="protein sequence ID" value="CAG5085606.1"/>
    <property type="molecule type" value="Genomic_DNA"/>
</dbReference>
<dbReference type="RefSeq" id="WP_213484331.1">
    <property type="nucleotide sequence ID" value="NZ_CAJRAY010000041.1"/>
</dbReference>
<dbReference type="EC" id="3.5.1.14" evidence="2"/>
<dbReference type="InterPro" id="IPR017439">
    <property type="entry name" value="Amidohydrolase"/>
</dbReference>
<dbReference type="PANTHER" id="PTHR11014:SF63">
    <property type="entry name" value="METALLOPEPTIDASE, PUTATIVE (AFU_ORTHOLOGUE AFUA_6G09600)-RELATED"/>
    <property type="match status" value="1"/>
</dbReference>
<dbReference type="NCBIfam" id="TIGR01891">
    <property type="entry name" value="amidohydrolases"/>
    <property type="match status" value="1"/>
</dbReference>
<dbReference type="SUPFAM" id="SSF55031">
    <property type="entry name" value="Bacterial exopeptidase dimerisation domain"/>
    <property type="match status" value="1"/>
</dbReference>
<accession>A0ABN7RWG1</accession>
<dbReference type="InterPro" id="IPR011650">
    <property type="entry name" value="Peptidase_M20_dimer"/>
</dbReference>
<dbReference type="GO" id="GO:0004046">
    <property type="term" value="F:aminoacylase activity"/>
    <property type="evidence" value="ECO:0007669"/>
    <property type="project" value="UniProtKB-EC"/>
</dbReference>
<dbReference type="InterPro" id="IPR036264">
    <property type="entry name" value="Bact_exopeptidase_dim_dom"/>
</dbReference>
<evidence type="ECO:0000313" key="2">
    <source>
        <dbReference type="EMBL" id="CAG5085606.1"/>
    </source>
</evidence>
<dbReference type="SUPFAM" id="SSF53187">
    <property type="entry name" value="Zn-dependent exopeptidases"/>
    <property type="match status" value="1"/>
</dbReference>
<keyword evidence="2" id="KW-0378">Hydrolase</keyword>
<organism evidence="2 3">
    <name type="scientific">Thermobacillus xylanilyticus</name>
    <dbReference type="NCBI Taxonomy" id="76633"/>
    <lineage>
        <taxon>Bacteria</taxon>
        <taxon>Bacillati</taxon>
        <taxon>Bacillota</taxon>
        <taxon>Bacilli</taxon>
        <taxon>Bacillales</taxon>
        <taxon>Paenibacillaceae</taxon>
        <taxon>Thermobacillus</taxon>
    </lineage>
</organism>
<dbReference type="Proteomes" id="UP000681526">
    <property type="component" value="Unassembled WGS sequence"/>
</dbReference>
<name>A0ABN7RWG1_THEXY</name>
<evidence type="ECO:0000313" key="3">
    <source>
        <dbReference type="Proteomes" id="UP000681526"/>
    </source>
</evidence>
<evidence type="ECO:0000259" key="1">
    <source>
        <dbReference type="Pfam" id="PF07687"/>
    </source>
</evidence>
<reference evidence="2 3" key="1">
    <citation type="submission" date="2021-04" db="EMBL/GenBank/DDBJ databases">
        <authorList>
            <person name="Rakotoarivonina H."/>
        </authorList>
    </citation>
    <scope>NUCLEOTIDE SEQUENCE [LARGE SCALE GENOMIC DNA]</scope>
    <source>
        <strain evidence="2 3">XE</strain>
    </source>
</reference>
<dbReference type="Pfam" id="PF01546">
    <property type="entry name" value="Peptidase_M20"/>
    <property type="match status" value="1"/>
</dbReference>
<dbReference type="InterPro" id="IPR002933">
    <property type="entry name" value="Peptidase_M20"/>
</dbReference>
<dbReference type="PIRSF" id="PIRSF005962">
    <property type="entry name" value="Pept_M20D_amidohydro"/>
    <property type="match status" value="1"/>
</dbReference>
<feature type="domain" description="Peptidase M20 dimerisation" evidence="1">
    <location>
        <begin position="192"/>
        <end position="285"/>
    </location>
</feature>
<gene>
    <name evidence="2" type="primary">txxe 1589-yhaA3</name>
    <name evidence="2" type="ORF">TXXE_08980</name>
</gene>
<dbReference type="PANTHER" id="PTHR11014">
    <property type="entry name" value="PEPTIDASE M20 FAMILY MEMBER"/>
    <property type="match status" value="1"/>
</dbReference>
<sequence>MRDSLESAGTLLRYMPDMTAWRRHLHRHPELSFREERTAAWIADRLREIGCDEVRTGVGGTGVVAVIRGAKPGPVVALRADIDALPIQDEKDVPYRSTVPGVMHACGHDAHTAALLGVAAHYAASRDGLTGERRLLFQPAEEVTPGGALGMIGDGALDGVSAIYGVHLWTPLPFGTIASAPGPVMAAENEFFVEIRGKGGHGGMPHEAVDAIAAGAAFVQAVQTIVSRSVNPLEPAVVTIGSFQAGTAPNIVADTCRLSGTVRTFDASVRDRVQERLRVIADAVCRQFGAEYSLDWRDGYPPVVNDEREAERFFAVARRLFGGDAVQRIRPLMAGEDFAYYLKRVPGCFMFVGAGNEDCGAVYPHHHPRFDIDERAMLSAARLLTAMADDYAGETASAV</sequence>
<dbReference type="Gene3D" id="3.30.70.360">
    <property type="match status" value="1"/>
</dbReference>